<feature type="transmembrane region" description="Helical" evidence="1">
    <location>
        <begin position="74"/>
        <end position="92"/>
    </location>
</feature>
<comment type="caution">
    <text evidence="3">The sequence shown here is derived from an EMBL/GenBank/DDBJ whole genome shotgun (WGS) entry which is preliminary data.</text>
</comment>
<feature type="signal peptide" evidence="2">
    <location>
        <begin position="1"/>
        <end position="21"/>
    </location>
</feature>
<organism evidence="3 4">
    <name type="scientific">Orchesella cincta</name>
    <name type="common">Springtail</name>
    <name type="synonym">Podura cincta</name>
    <dbReference type="NCBI Taxonomy" id="48709"/>
    <lineage>
        <taxon>Eukaryota</taxon>
        <taxon>Metazoa</taxon>
        <taxon>Ecdysozoa</taxon>
        <taxon>Arthropoda</taxon>
        <taxon>Hexapoda</taxon>
        <taxon>Collembola</taxon>
        <taxon>Entomobryomorpha</taxon>
        <taxon>Entomobryoidea</taxon>
        <taxon>Orchesellidae</taxon>
        <taxon>Orchesellinae</taxon>
        <taxon>Orchesella</taxon>
    </lineage>
</organism>
<evidence type="ECO:0000256" key="1">
    <source>
        <dbReference type="SAM" id="Phobius"/>
    </source>
</evidence>
<keyword evidence="4" id="KW-1185">Reference proteome</keyword>
<dbReference type="AlphaFoldDB" id="A0A1D2MI62"/>
<protein>
    <recommendedName>
        <fullName evidence="5">Transmembrane protein</fullName>
    </recommendedName>
</protein>
<gene>
    <name evidence="3" type="ORF">Ocin01_14071</name>
</gene>
<keyword evidence="1" id="KW-0812">Transmembrane</keyword>
<feature type="transmembrane region" description="Helical" evidence="1">
    <location>
        <begin position="131"/>
        <end position="154"/>
    </location>
</feature>
<evidence type="ECO:0000313" key="4">
    <source>
        <dbReference type="Proteomes" id="UP000094527"/>
    </source>
</evidence>
<evidence type="ECO:0008006" key="5">
    <source>
        <dbReference type="Google" id="ProtNLM"/>
    </source>
</evidence>
<proteinExistence type="predicted"/>
<keyword evidence="1" id="KW-1133">Transmembrane helix</keyword>
<keyword evidence="2" id="KW-0732">Signal</keyword>
<evidence type="ECO:0000256" key="2">
    <source>
        <dbReference type="SAM" id="SignalP"/>
    </source>
</evidence>
<evidence type="ECO:0000313" key="3">
    <source>
        <dbReference type="EMBL" id="ODM92611.1"/>
    </source>
</evidence>
<reference evidence="3 4" key="1">
    <citation type="journal article" date="2016" name="Genome Biol. Evol.">
        <title>Gene Family Evolution Reflects Adaptation to Soil Environmental Stressors in the Genome of the Collembolan Orchesella cincta.</title>
        <authorList>
            <person name="Faddeeva-Vakhrusheva A."/>
            <person name="Derks M.F."/>
            <person name="Anvar S.Y."/>
            <person name="Agamennone V."/>
            <person name="Suring W."/>
            <person name="Smit S."/>
            <person name="van Straalen N.M."/>
            <person name="Roelofs D."/>
        </authorList>
    </citation>
    <scope>NUCLEOTIDE SEQUENCE [LARGE SCALE GENOMIC DNA]</scope>
    <source>
        <tissue evidence="3">Mixed pool</tissue>
    </source>
</reference>
<dbReference type="Proteomes" id="UP000094527">
    <property type="component" value="Unassembled WGS sequence"/>
</dbReference>
<accession>A0A1D2MI62</accession>
<name>A0A1D2MI62_ORCCI</name>
<feature type="chain" id="PRO_5008904076" description="Transmembrane protein" evidence="2">
    <location>
        <begin position="22"/>
        <end position="175"/>
    </location>
</feature>
<dbReference type="EMBL" id="LJIJ01001190">
    <property type="protein sequence ID" value="ODM92611.1"/>
    <property type="molecule type" value="Genomic_DNA"/>
</dbReference>
<keyword evidence="1" id="KW-0472">Membrane</keyword>
<feature type="transmembrane region" description="Helical" evidence="1">
    <location>
        <begin position="99"/>
        <end position="119"/>
    </location>
</feature>
<sequence length="175" mass="19743">MKVLSLSFLVTILATSPLLLAPAPPNLLVYSGPISFPSNNSNEDIFIPTNISSMPMKMTFHCEKIGRQVVLADFLALLMYTGGAMSVMFGALTRRATFCYMHFPCSLIAITIGIGVRIIEVIYCKWFLMRWLWFGIQFVWYSLGDAVAKSLAIYMEEVEHRMELNRKDQAITSIT</sequence>